<dbReference type="InterPro" id="IPR036425">
    <property type="entry name" value="MoaB/Mog-like_dom_sf"/>
</dbReference>
<dbReference type="SUPFAM" id="SSF53218">
    <property type="entry name" value="Molybdenum cofactor biosynthesis proteins"/>
    <property type="match status" value="1"/>
</dbReference>
<dbReference type="InterPro" id="IPR008136">
    <property type="entry name" value="CinA_C"/>
</dbReference>
<dbReference type="Pfam" id="PF02464">
    <property type="entry name" value="CinA"/>
    <property type="match status" value="1"/>
</dbReference>
<dbReference type="HAMAP" id="MF_00226_B">
    <property type="entry name" value="CinA_B"/>
    <property type="match status" value="1"/>
</dbReference>
<dbReference type="SMART" id="SM00852">
    <property type="entry name" value="MoCF_biosynth"/>
    <property type="match status" value="1"/>
</dbReference>
<accession>A0A2A4YGU3</accession>
<gene>
    <name evidence="3" type="ORF">COB11_04440</name>
</gene>
<protein>
    <recommendedName>
        <fullName evidence="1">CinA-like protein</fullName>
    </recommendedName>
</protein>
<dbReference type="PANTHER" id="PTHR13939">
    <property type="entry name" value="NICOTINAMIDE-NUCLEOTIDE AMIDOHYDROLASE PNCC"/>
    <property type="match status" value="1"/>
</dbReference>
<dbReference type="Gene3D" id="3.90.950.20">
    <property type="entry name" value="CinA-like"/>
    <property type="match status" value="1"/>
</dbReference>
<dbReference type="InterPro" id="IPR001453">
    <property type="entry name" value="MoaB/Mog_dom"/>
</dbReference>
<dbReference type="Pfam" id="PF00994">
    <property type="entry name" value="MoCF_biosynth"/>
    <property type="match status" value="1"/>
</dbReference>
<comment type="similarity">
    <text evidence="1">Belongs to the CinA family.</text>
</comment>
<dbReference type="InterPro" id="IPR036653">
    <property type="entry name" value="CinA-like_C"/>
</dbReference>
<dbReference type="Gene3D" id="3.40.980.10">
    <property type="entry name" value="MoaB/Mog-like domain"/>
    <property type="match status" value="1"/>
</dbReference>
<organism evidence="3 4">
    <name type="scientific">Aerophobetes bacterium</name>
    <dbReference type="NCBI Taxonomy" id="2030807"/>
    <lineage>
        <taxon>Bacteria</taxon>
        <taxon>Candidatus Aerophobota</taxon>
    </lineage>
</organism>
<feature type="domain" description="MoaB/Mog" evidence="2">
    <location>
        <begin position="19"/>
        <end position="181"/>
    </location>
</feature>
<comment type="caution">
    <text evidence="3">The sequence shown here is derived from an EMBL/GenBank/DDBJ whole genome shotgun (WGS) entry which is preliminary data.</text>
</comment>
<name>A0A2A4YGU3_UNCAE</name>
<dbReference type="AlphaFoldDB" id="A0A2A4YGU3"/>
<evidence type="ECO:0000313" key="3">
    <source>
        <dbReference type="EMBL" id="PCI94023.1"/>
    </source>
</evidence>
<dbReference type="PANTHER" id="PTHR13939:SF0">
    <property type="entry name" value="NMN AMIDOHYDROLASE-LIKE PROTEIN YFAY"/>
    <property type="match status" value="1"/>
</dbReference>
<reference evidence="4" key="1">
    <citation type="submission" date="2017-08" db="EMBL/GenBank/DDBJ databases">
        <title>A dynamic microbial community with high functional redundancy inhabits the cold, oxic subseafloor aquifer.</title>
        <authorList>
            <person name="Tully B.J."/>
            <person name="Wheat C.G."/>
            <person name="Glazer B.T."/>
            <person name="Huber J.A."/>
        </authorList>
    </citation>
    <scope>NUCLEOTIDE SEQUENCE [LARGE SCALE GENOMIC DNA]</scope>
</reference>
<dbReference type="EMBL" id="NVUU01000047">
    <property type="protein sequence ID" value="PCI94023.1"/>
    <property type="molecule type" value="Genomic_DNA"/>
</dbReference>
<dbReference type="NCBIfam" id="TIGR00199">
    <property type="entry name" value="PncC_domain"/>
    <property type="match status" value="1"/>
</dbReference>
<dbReference type="InterPro" id="IPR050101">
    <property type="entry name" value="CinA"/>
</dbReference>
<dbReference type="PIRSF" id="PIRSF006728">
    <property type="entry name" value="CinA"/>
    <property type="match status" value="1"/>
</dbReference>
<evidence type="ECO:0000259" key="2">
    <source>
        <dbReference type="SMART" id="SM00852"/>
    </source>
</evidence>
<evidence type="ECO:0000256" key="1">
    <source>
        <dbReference type="HAMAP-Rule" id="MF_00226"/>
    </source>
</evidence>
<proteinExistence type="inferred from homology"/>
<evidence type="ECO:0000313" key="4">
    <source>
        <dbReference type="Proteomes" id="UP000217838"/>
    </source>
</evidence>
<sequence>MPLLHMDLATQMGNEMKIEILSIGNEILSGATVDTNFVYLASRLLEEGYQVAFHEVIPDDPEIMKEVFQRALQRSSIVITTGGLGPTIDDRTRGVTADVFDKKLVLSEDVKEYLIKRYGKDLSTIDVQSMVPEDTKLLKNEVGVAPGFFYEGKSSMFVFPGVPSEMKAMFENFALKEILTLLSNEKKMYSKSMYLCHVSEHMVDPYLRDLDRAYPDVEKGIYPGYGVLSISFKVKESSEKKAMGILDNCIEAIAEKFYTHVYSTEDKDIALAVHTHMTKHNLTLATAESCTGGNIAAKITEIPGASNYFLGSIVSYSNQMKESVLKVRKQTLDAFGAVSEETVKEMLEGVMEISGADYVMAVTGIAGPAGGTPKKPVGLVYCGLMKKGEEPHIAKILAKGAAKRHLVIEYTSNFMLGTLYRKVVYDITPFSNVKTSIPVSR</sequence>
<dbReference type="InterPro" id="IPR008135">
    <property type="entry name" value="Competence-induced_CinA"/>
</dbReference>
<dbReference type="Proteomes" id="UP000217838">
    <property type="component" value="Unassembled WGS sequence"/>
</dbReference>
<dbReference type="NCBIfam" id="TIGR00200">
    <property type="entry name" value="cinA_nterm"/>
    <property type="match status" value="1"/>
</dbReference>
<dbReference type="NCBIfam" id="TIGR00177">
    <property type="entry name" value="molyb_syn"/>
    <property type="match status" value="1"/>
</dbReference>
<dbReference type="SUPFAM" id="SSF142433">
    <property type="entry name" value="CinA-like"/>
    <property type="match status" value="1"/>
</dbReference>
<dbReference type="CDD" id="cd00885">
    <property type="entry name" value="cinA"/>
    <property type="match status" value="1"/>
</dbReference>